<evidence type="ECO:0000256" key="8">
    <source>
        <dbReference type="ARBA" id="ARBA00022989"/>
    </source>
</evidence>
<evidence type="ECO:0000259" key="12">
    <source>
        <dbReference type="Pfam" id="PF00912"/>
    </source>
</evidence>
<dbReference type="SUPFAM" id="SSF53955">
    <property type="entry name" value="Lysozyme-like"/>
    <property type="match status" value="1"/>
</dbReference>
<keyword evidence="2 11" id="KW-0997">Cell inner membrane</keyword>
<comment type="similarity">
    <text evidence="11">Belongs to the glycosyltransferase 51 family.</text>
</comment>
<dbReference type="GO" id="GO:0008360">
    <property type="term" value="P:regulation of cell shape"/>
    <property type="evidence" value="ECO:0007669"/>
    <property type="project" value="UniProtKB-KW"/>
</dbReference>
<comment type="pathway">
    <text evidence="11">Cell wall biogenesis; peptidoglycan biosynthesis.</text>
</comment>
<keyword evidence="8 11" id="KW-1133">Transmembrane helix</keyword>
<dbReference type="Gene3D" id="1.10.3810.10">
    <property type="entry name" value="Biosynthetic peptidoglycan transglycosylase-like"/>
    <property type="match status" value="1"/>
</dbReference>
<evidence type="ECO:0000256" key="11">
    <source>
        <dbReference type="HAMAP-Rule" id="MF_00766"/>
    </source>
</evidence>
<dbReference type="EMBL" id="JBBDHC010000006">
    <property type="protein sequence ID" value="MEJ1249211.1"/>
    <property type="molecule type" value="Genomic_DNA"/>
</dbReference>
<evidence type="ECO:0000313" key="14">
    <source>
        <dbReference type="Proteomes" id="UP001364472"/>
    </source>
</evidence>
<evidence type="ECO:0000256" key="6">
    <source>
        <dbReference type="ARBA" id="ARBA00022960"/>
    </source>
</evidence>
<dbReference type="PANTHER" id="PTHR30400:SF0">
    <property type="entry name" value="BIOSYNTHETIC PEPTIDOGLYCAN TRANSGLYCOSYLASE"/>
    <property type="match status" value="1"/>
</dbReference>
<dbReference type="HAMAP" id="MF_00766">
    <property type="entry name" value="PGT_MtgA"/>
    <property type="match status" value="1"/>
</dbReference>
<evidence type="ECO:0000256" key="10">
    <source>
        <dbReference type="ARBA" id="ARBA00023316"/>
    </source>
</evidence>
<comment type="caution">
    <text evidence="13">The sequence shown here is derived from an EMBL/GenBank/DDBJ whole genome shotgun (WGS) entry which is preliminary data.</text>
</comment>
<dbReference type="GO" id="GO:0016763">
    <property type="term" value="F:pentosyltransferase activity"/>
    <property type="evidence" value="ECO:0007669"/>
    <property type="project" value="InterPro"/>
</dbReference>
<keyword evidence="4 11" id="KW-0808">Transferase</keyword>
<sequence length="229" mass="25631">MAFGFVLLLIASLMPVLVLRFVDPPTSAVMLARRWDMRGDAGFTLQYDWRDLDRMAPELAIALVAAEDQTFPRHRGFDFDAISAVIAARGDGGRLRGASTISQQVAKNLFLWNGRSWLRKGIEAYYTLAIELLWSKRRILEVYANIAEFGDGIHGAQAAARRFFGRDADRLDARQAALLAAVLPSPRRLHADAPTPYVLRRRDWIEHQVRQLGGPDWLAECCGISGPAR</sequence>
<reference evidence="13 14" key="1">
    <citation type="journal article" date="2016" name="Antonie Van Leeuwenhoek">
        <title>Denitratimonas tolerans gen. nov., sp. nov., a denitrifying bacterium isolated from a bioreactor for tannery wastewater treatment.</title>
        <authorList>
            <person name="Han S.I."/>
            <person name="Kim J.O."/>
            <person name="Lee Y.R."/>
            <person name="Ekpeghere K.I."/>
            <person name="Koh S.C."/>
            <person name="Whang K.S."/>
        </authorList>
    </citation>
    <scope>NUCLEOTIDE SEQUENCE [LARGE SCALE GENOMIC DNA]</scope>
    <source>
        <strain evidence="13 14">KACC 17565</strain>
    </source>
</reference>
<accession>A0AAW9R589</accession>
<keyword evidence="10 11" id="KW-0961">Cell wall biogenesis/degradation</keyword>
<evidence type="ECO:0000256" key="7">
    <source>
        <dbReference type="ARBA" id="ARBA00022984"/>
    </source>
</evidence>
<dbReference type="InterPro" id="IPR023346">
    <property type="entry name" value="Lysozyme-like_dom_sf"/>
</dbReference>
<dbReference type="NCBIfam" id="TIGR02070">
    <property type="entry name" value="mono_pep_trsgly"/>
    <property type="match status" value="1"/>
</dbReference>
<proteinExistence type="inferred from homology"/>
<keyword evidence="5 11" id="KW-0812">Transmembrane</keyword>
<dbReference type="InterPro" id="IPR011812">
    <property type="entry name" value="Pep_trsgly"/>
</dbReference>
<evidence type="ECO:0000256" key="1">
    <source>
        <dbReference type="ARBA" id="ARBA00022475"/>
    </source>
</evidence>
<dbReference type="EC" id="2.4.99.28" evidence="11"/>
<evidence type="ECO:0000256" key="4">
    <source>
        <dbReference type="ARBA" id="ARBA00022679"/>
    </source>
</evidence>
<feature type="domain" description="Glycosyl transferase family 51" evidence="12">
    <location>
        <begin position="47"/>
        <end position="208"/>
    </location>
</feature>
<comment type="catalytic activity">
    <reaction evidence="11">
        <text>[GlcNAc-(1-&gt;4)-Mur2Ac(oyl-L-Ala-gamma-D-Glu-L-Lys-D-Ala-D-Ala)](n)-di-trans,octa-cis-undecaprenyl diphosphate + beta-D-GlcNAc-(1-&gt;4)-Mur2Ac(oyl-L-Ala-gamma-D-Glu-L-Lys-D-Ala-D-Ala)-di-trans,octa-cis-undecaprenyl diphosphate = [GlcNAc-(1-&gt;4)-Mur2Ac(oyl-L-Ala-gamma-D-Glu-L-Lys-D-Ala-D-Ala)](n+1)-di-trans,octa-cis-undecaprenyl diphosphate + di-trans,octa-cis-undecaprenyl diphosphate + H(+)</text>
        <dbReference type="Rhea" id="RHEA:23708"/>
        <dbReference type="Rhea" id="RHEA-COMP:9602"/>
        <dbReference type="Rhea" id="RHEA-COMP:9603"/>
        <dbReference type="ChEBI" id="CHEBI:15378"/>
        <dbReference type="ChEBI" id="CHEBI:58405"/>
        <dbReference type="ChEBI" id="CHEBI:60033"/>
        <dbReference type="ChEBI" id="CHEBI:78435"/>
        <dbReference type="EC" id="2.4.99.28"/>
    </reaction>
</comment>
<dbReference type="AlphaFoldDB" id="A0AAW9R589"/>
<comment type="function">
    <text evidence="11">Peptidoglycan polymerase that catalyzes glycan chain elongation from lipid-linked precursors.</text>
</comment>
<keyword evidence="1 11" id="KW-1003">Cell membrane</keyword>
<gene>
    <name evidence="11 13" type="primary">mtgA</name>
    <name evidence="13" type="ORF">WB794_05935</name>
</gene>
<protein>
    <recommendedName>
        <fullName evidence="11">Biosynthetic peptidoglycan transglycosylase</fullName>
        <ecNumber evidence="11">2.4.99.28</ecNumber>
    </recommendedName>
    <alternativeName>
        <fullName evidence="11">Glycan polymerase</fullName>
    </alternativeName>
    <alternativeName>
        <fullName evidence="11">Peptidoglycan glycosyltransferase MtgA</fullName>
        <shortName evidence="11">PGT</shortName>
    </alternativeName>
</protein>
<dbReference type="GO" id="GO:0005886">
    <property type="term" value="C:plasma membrane"/>
    <property type="evidence" value="ECO:0007669"/>
    <property type="project" value="UniProtKB-SubCell"/>
</dbReference>
<keyword evidence="7 11" id="KW-0573">Peptidoglycan synthesis</keyword>
<evidence type="ECO:0000256" key="5">
    <source>
        <dbReference type="ARBA" id="ARBA00022692"/>
    </source>
</evidence>
<keyword evidence="6 11" id="KW-0133">Cell shape</keyword>
<dbReference type="InterPro" id="IPR001264">
    <property type="entry name" value="Glyco_trans_51"/>
</dbReference>
<keyword evidence="3 11" id="KW-0328">Glycosyltransferase</keyword>
<dbReference type="GO" id="GO:0071555">
    <property type="term" value="P:cell wall organization"/>
    <property type="evidence" value="ECO:0007669"/>
    <property type="project" value="UniProtKB-KW"/>
</dbReference>
<organism evidence="13 14">
    <name type="scientific">Denitratimonas tolerans</name>
    <dbReference type="NCBI Taxonomy" id="1338420"/>
    <lineage>
        <taxon>Bacteria</taxon>
        <taxon>Pseudomonadati</taxon>
        <taxon>Pseudomonadota</taxon>
        <taxon>Gammaproteobacteria</taxon>
        <taxon>Lysobacterales</taxon>
        <taxon>Lysobacteraceae</taxon>
        <taxon>Denitratimonas</taxon>
    </lineage>
</organism>
<dbReference type="GO" id="GO:0009252">
    <property type="term" value="P:peptidoglycan biosynthetic process"/>
    <property type="evidence" value="ECO:0007669"/>
    <property type="project" value="UniProtKB-UniRule"/>
</dbReference>
<dbReference type="GO" id="GO:0008955">
    <property type="term" value="F:peptidoglycan glycosyltransferase activity"/>
    <property type="evidence" value="ECO:0007669"/>
    <property type="project" value="UniProtKB-UniRule"/>
</dbReference>
<evidence type="ECO:0000256" key="9">
    <source>
        <dbReference type="ARBA" id="ARBA00023136"/>
    </source>
</evidence>
<evidence type="ECO:0000256" key="2">
    <source>
        <dbReference type="ARBA" id="ARBA00022519"/>
    </source>
</evidence>
<keyword evidence="14" id="KW-1185">Reference proteome</keyword>
<dbReference type="GO" id="GO:0009274">
    <property type="term" value="C:peptidoglycan-based cell wall"/>
    <property type="evidence" value="ECO:0007669"/>
    <property type="project" value="InterPro"/>
</dbReference>
<evidence type="ECO:0000256" key="3">
    <source>
        <dbReference type="ARBA" id="ARBA00022676"/>
    </source>
</evidence>
<evidence type="ECO:0000313" key="13">
    <source>
        <dbReference type="EMBL" id="MEJ1249211.1"/>
    </source>
</evidence>
<dbReference type="PANTHER" id="PTHR30400">
    <property type="entry name" value="MONOFUNCTIONAL BIOSYNTHETIC PEPTIDOGLYCAN TRANSGLYCOSYLASE"/>
    <property type="match status" value="1"/>
</dbReference>
<dbReference type="InterPro" id="IPR036950">
    <property type="entry name" value="PBP_transglycosylase"/>
</dbReference>
<dbReference type="Pfam" id="PF00912">
    <property type="entry name" value="Transgly"/>
    <property type="match status" value="1"/>
</dbReference>
<dbReference type="Proteomes" id="UP001364472">
    <property type="component" value="Unassembled WGS sequence"/>
</dbReference>
<name>A0AAW9R589_9GAMM</name>
<comment type="subcellular location">
    <subcellularLocation>
        <location evidence="11">Cell inner membrane</location>
        <topology evidence="11">Single-pass membrane protein</topology>
    </subcellularLocation>
</comment>
<keyword evidence="9 11" id="KW-0472">Membrane</keyword>